<dbReference type="RefSeq" id="WP_143389341.1">
    <property type="nucleotide sequence ID" value="NZ_VJZQ01000002.1"/>
</dbReference>
<proteinExistence type="predicted"/>
<dbReference type="Proteomes" id="UP000318585">
    <property type="component" value="Unassembled WGS sequence"/>
</dbReference>
<gene>
    <name evidence="2" type="ORF">FNW17_12190</name>
</gene>
<dbReference type="InterPro" id="IPR007138">
    <property type="entry name" value="ABM_dom"/>
</dbReference>
<keyword evidence="3" id="KW-1185">Reference proteome</keyword>
<reference evidence="2 3" key="1">
    <citation type="submission" date="2019-07" db="EMBL/GenBank/DDBJ databases">
        <title>Novel species of Flavobacterium.</title>
        <authorList>
            <person name="Liu Q."/>
            <person name="Xin Y.-H."/>
        </authorList>
    </citation>
    <scope>NUCLEOTIDE SEQUENCE [LARGE SCALE GENOMIC DNA]</scope>
    <source>
        <strain evidence="2 3">LB3P56</strain>
    </source>
</reference>
<dbReference type="InterPro" id="IPR050744">
    <property type="entry name" value="AI-2_Isomerase_LsrG"/>
</dbReference>
<dbReference type="PANTHER" id="PTHR33336">
    <property type="entry name" value="QUINOL MONOOXYGENASE YGIN-RELATED"/>
    <property type="match status" value="1"/>
</dbReference>
<name>A0A553C893_9FLAO</name>
<evidence type="ECO:0000313" key="3">
    <source>
        <dbReference type="Proteomes" id="UP000318585"/>
    </source>
</evidence>
<evidence type="ECO:0000259" key="1">
    <source>
        <dbReference type="PROSITE" id="PS51725"/>
    </source>
</evidence>
<dbReference type="OrthoDB" id="9806189at2"/>
<dbReference type="GO" id="GO:0004497">
    <property type="term" value="F:monooxygenase activity"/>
    <property type="evidence" value="ECO:0007669"/>
    <property type="project" value="UniProtKB-KW"/>
</dbReference>
<keyword evidence="2" id="KW-0503">Monooxygenase</keyword>
<accession>A0A553C893</accession>
<dbReference type="Pfam" id="PF03992">
    <property type="entry name" value="ABM"/>
    <property type="match status" value="1"/>
</dbReference>
<keyword evidence="2" id="KW-0560">Oxidoreductase</keyword>
<evidence type="ECO:0000313" key="2">
    <source>
        <dbReference type="EMBL" id="TRX16715.1"/>
    </source>
</evidence>
<sequence>MPINLTVILKSKTESIETLKSHLLDLVQKTKKETACLQYDLHQSDQEPNTFIFHEVWENQSGLDHHNQQPYIQSFFQDAKLYLQETPIVYKTNKLF</sequence>
<dbReference type="SUPFAM" id="SSF54909">
    <property type="entry name" value="Dimeric alpha+beta barrel"/>
    <property type="match status" value="1"/>
</dbReference>
<feature type="domain" description="ABM" evidence="1">
    <location>
        <begin position="1"/>
        <end position="91"/>
    </location>
</feature>
<dbReference type="AlphaFoldDB" id="A0A553C893"/>
<dbReference type="PANTHER" id="PTHR33336:SF15">
    <property type="entry name" value="ABM DOMAIN-CONTAINING PROTEIN"/>
    <property type="match status" value="1"/>
</dbReference>
<dbReference type="PROSITE" id="PS51725">
    <property type="entry name" value="ABM"/>
    <property type="match status" value="1"/>
</dbReference>
<protein>
    <submittedName>
        <fullName evidence="2">Antibiotic biosynthesis monooxygenase</fullName>
    </submittedName>
</protein>
<organism evidence="2 3">
    <name type="scientific">Flavobacterium franklandianum</name>
    <dbReference type="NCBI Taxonomy" id="2594430"/>
    <lineage>
        <taxon>Bacteria</taxon>
        <taxon>Pseudomonadati</taxon>
        <taxon>Bacteroidota</taxon>
        <taxon>Flavobacteriia</taxon>
        <taxon>Flavobacteriales</taxon>
        <taxon>Flavobacteriaceae</taxon>
        <taxon>Flavobacterium</taxon>
    </lineage>
</organism>
<dbReference type="InterPro" id="IPR011008">
    <property type="entry name" value="Dimeric_a/b-barrel"/>
</dbReference>
<dbReference type="EMBL" id="VJZR01000011">
    <property type="protein sequence ID" value="TRX16715.1"/>
    <property type="molecule type" value="Genomic_DNA"/>
</dbReference>
<dbReference type="Gene3D" id="3.30.70.100">
    <property type="match status" value="1"/>
</dbReference>
<comment type="caution">
    <text evidence="2">The sequence shown here is derived from an EMBL/GenBank/DDBJ whole genome shotgun (WGS) entry which is preliminary data.</text>
</comment>